<reference evidence="4" key="4">
    <citation type="submission" date="2025-08" db="UniProtKB">
        <authorList>
            <consortium name="Ensembl"/>
        </authorList>
    </citation>
    <scope>IDENTIFICATION</scope>
</reference>
<dbReference type="PANTHER" id="PTHR14047:SF1">
    <property type="entry name" value="P ANTIGEN FAMILY MEMBER 3"/>
    <property type="match status" value="1"/>
</dbReference>
<reference evidence="4 5" key="2">
    <citation type="journal article" date="2018" name="Annu Rev Anim Biosci">
        <title>Bat Biology, Genomes, and the Bat1K Project: To Generate Chromosome-Level Genomes for All Living Bat Species.</title>
        <authorList>
            <person name="Teeling E.C."/>
            <person name="Vernes S.C."/>
            <person name="Davalos L.M."/>
            <person name="Ray D.A."/>
            <person name="Gilbert M.T.P."/>
            <person name="Myers E."/>
        </authorList>
    </citation>
    <scope>NUCLEOTIDE SEQUENCE</scope>
</reference>
<dbReference type="InterPro" id="IPR031320">
    <property type="entry name" value="GAGE"/>
</dbReference>
<feature type="compositionally biased region" description="Polar residues" evidence="2">
    <location>
        <begin position="16"/>
        <end position="34"/>
    </location>
</feature>
<evidence type="ECO:0000259" key="3">
    <source>
        <dbReference type="SMART" id="SM01379"/>
    </source>
</evidence>
<dbReference type="Pfam" id="PF05831">
    <property type="entry name" value="GAGE"/>
    <property type="match status" value="1"/>
</dbReference>
<reference evidence="4" key="5">
    <citation type="submission" date="2025-09" db="UniProtKB">
        <authorList>
            <consortium name="Ensembl"/>
        </authorList>
    </citation>
    <scope>IDENTIFICATION</scope>
</reference>
<proteinExistence type="inferred from homology"/>
<feature type="compositionally biased region" description="Acidic residues" evidence="2">
    <location>
        <begin position="92"/>
        <end position="101"/>
    </location>
</feature>
<dbReference type="SMART" id="SM01379">
    <property type="entry name" value="GAGE"/>
    <property type="match status" value="1"/>
</dbReference>
<comment type="similarity">
    <text evidence="1">Belongs to the GAGE family.</text>
</comment>
<evidence type="ECO:0000313" key="4">
    <source>
        <dbReference type="Ensembl" id="ENSRFEP00010010154.1"/>
    </source>
</evidence>
<dbReference type="OMA" id="MPGCEPG"/>
<dbReference type="Proteomes" id="UP000472240">
    <property type="component" value="Chromosome 9"/>
</dbReference>
<sequence length="141" mass="15719">TYIWSYYTPKINTMIYQPNDEQPPQVEPPTQSQEMIPGQDNEDEGAPEVQDPDPEADLQELALAKSGREGSEGPDVMEDILPKLESIYMPEEGPDPEDDLQELAQPKVDREGRDGPDVTQELVSKLETIHMPEAGEGQAQD</sequence>
<feature type="domain" description="GAGE" evidence="3">
    <location>
        <begin position="5"/>
        <end position="98"/>
    </location>
</feature>
<accession>A0A671E9Z4</accession>
<dbReference type="PANTHER" id="PTHR14047">
    <property type="entry name" value="P ANTIGEN FAMILY MEMBER 5-RELATED"/>
    <property type="match status" value="1"/>
</dbReference>
<reference evidence="4 5" key="1">
    <citation type="journal article" date="2015" name="Annu Rev Anim Biosci">
        <title>The Genome 10K Project: a way forward.</title>
        <authorList>
            <person name="Koepfli K.P."/>
            <person name="Paten B."/>
            <person name="O'Brien S.J."/>
            <person name="Koepfli K.P."/>
            <person name="Paten B."/>
            <person name="Antunes A."/>
            <person name="Belov K."/>
            <person name="Bustamante C."/>
            <person name="Castoe T.A."/>
            <person name="Clawson H."/>
            <person name="Crawford A.J."/>
            <person name="Diekhans M."/>
            <person name="Distel D."/>
            <person name="Durbin R."/>
            <person name="Earl D."/>
            <person name="Fujita M.K."/>
            <person name="Gamble T."/>
            <person name="Georges A."/>
            <person name="Gemmell N."/>
            <person name="Gilbert M.T."/>
            <person name="Graves J.M."/>
            <person name="Green R.E."/>
            <person name="Hickey G."/>
            <person name="Jarvis E.D."/>
            <person name="Johnson W."/>
            <person name="Komissarov A."/>
            <person name="Korf I."/>
            <person name="Kuhn R."/>
            <person name="Larkin D.M."/>
            <person name="Lewin H."/>
            <person name="Lopez J.V."/>
            <person name="Ma J."/>
            <person name="Marques-Bonet T."/>
            <person name="Miller W."/>
            <person name="Murphy R."/>
            <person name="Pevzner P."/>
            <person name="Shapiro B."/>
            <person name="Steiner C."/>
            <person name="Tamazian G."/>
            <person name="Venkatesh B."/>
            <person name="Wang J."/>
            <person name="Wayne R."/>
            <person name="Wiley E."/>
            <person name="Yang H."/>
            <person name="Zhang G."/>
            <person name="Haussler D."/>
            <person name="Ryder O."/>
            <person name="O'Brien S.J."/>
        </authorList>
    </citation>
    <scope>NUCLEOTIDE SEQUENCE</scope>
</reference>
<dbReference type="FunCoup" id="A0A671E9Z4">
    <property type="interactions" value="51"/>
</dbReference>
<evidence type="ECO:0000313" key="5">
    <source>
        <dbReference type="Proteomes" id="UP000472240"/>
    </source>
</evidence>
<evidence type="ECO:0000256" key="1">
    <source>
        <dbReference type="ARBA" id="ARBA00007043"/>
    </source>
</evidence>
<name>A0A671E9Z4_RHIFE</name>
<dbReference type="GeneTree" id="ENSGT00990000211643"/>
<dbReference type="InParanoid" id="A0A671E9Z4"/>
<feature type="compositionally biased region" description="Basic and acidic residues" evidence="2">
    <location>
        <begin position="107"/>
        <end position="116"/>
    </location>
</feature>
<dbReference type="Ensembl" id="ENSRFET00010011104.1">
    <property type="protein sequence ID" value="ENSRFEP00010010154.1"/>
    <property type="gene ID" value="ENSRFEG00010006892.1"/>
</dbReference>
<feature type="compositionally biased region" description="Acidic residues" evidence="2">
    <location>
        <begin position="40"/>
        <end position="58"/>
    </location>
</feature>
<reference evidence="5" key="3">
    <citation type="submission" date="2018-12" db="EMBL/GenBank/DDBJ databases">
        <title>G10K-VGP greater horseshoe bat female genome, primary haplotype.</title>
        <authorList>
            <person name="Teeling E."/>
            <person name="Myers G."/>
            <person name="Vernes S."/>
            <person name="Pippel M."/>
            <person name="Winkler S."/>
            <person name="Fedrigo O."/>
            <person name="Rhie A."/>
            <person name="Koren S."/>
            <person name="Phillippy A."/>
            <person name="Lewin H."/>
            <person name="Damas J."/>
            <person name="Howe K."/>
            <person name="Mountcastle J."/>
            <person name="Jarvis E.D."/>
        </authorList>
    </citation>
    <scope>NUCLEOTIDE SEQUENCE [LARGE SCALE GENOMIC DNA]</scope>
</reference>
<keyword evidence="5" id="KW-1185">Reference proteome</keyword>
<evidence type="ECO:0000256" key="2">
    <source>
        <dbReference type="SAM" id="MobiDB-lite"/>
    </source>
</evidence>
<organism evidence="4 5">
    <name type="scientific">Rhinolophus ferrumequinum</name>
    <name type="common">Greater horseshoe bat</name>
    <dbReference type="NCBI Taxonomy" id="59479"/>
    <lineage>
        <taxon>Eukaryota</taxon>
        <taxon>Metazoa</taxon>
        <taxon>Chordata</taxon>
        <taxon>Craniata</taxon>
        <taxon>Vertebrata</taxon>
        <taxon>Euteleostomi</taxon>
        <taxon>Mammalia</taxon>
        <taxon>Eutheria</taxon>
        <taxon>Laurasiatheria</taxon>
        <taxon>Chiroptera</taxon>
        <taxon>Yinpterochiroptera</taxon>
        <taxon>Rhinolophoidea</taxon>
        <taxon>Rhinolophidae</taxon>
        <taxon>Rhinolophinae</taxon>
        <taxon>Rhinolophus</taxon>
    </lineage>
</organism>
<protein>
    <recommendedName>
        <fullName evidence="3">GAGE domain-containing protein</fullName>
    </recommendedName>
</protein>
<dbReference type="AlphaFoldDB" id="A0A671E9Z4"/>
<dbReference type="InterPro" id="IPR008625">
    <property type="entry name" value="GAGE_fam"/>
</dbReference>
<feature type="region of interest" description="Disordered" evidence="2">
    <location>
        <begin position="16"/>
        <end position="117"/>
    </location>
</feature>